<organism evidence="1 2">
    <name type="scientific">Armillaria ostoyae</name>
    <name type="common">Armillaria root rot fungus</name>
    <dbReference type="NCBI Taxonomy" id="47428"/>
    <lineage>
        <taxon>Eukaryota</taxon>
        <taxon>Fungi</taxon>
        <taxon>Dikarya</taxon>
        <taxon>Basidiomycota</taxon>
        <taxon>Agaricomycotina</taxon>
        <taxon>Agaricomycetes</taxon>
        <taxon>Agaricomycetidae</taxon>
        <taxon>Agaricales</taxon>
        <taxon>Marasmiineae</taxon>
        <taxon>Physalacriaceae</taxon>
        <taxon>Armillaria</taxon>
    </lineage>
</organism>
<dbReference type="EMBL" id="FUEG01000016">
    <property type="protein sequence ID" value="SJL12017.1"/>
    <property type="molecule type" value="Genomic_DNA"/>
</dbReference>
<keyword evidence="2" id="KW-1185">Reference proteome</keyword>
<protein>
    <submittedName>
        <fullName evidence="1">Uncharacterized protein</fullName>
    </submittedName>
</protein>
<proteinExistence type="predicted"/>
<evidence type="ECO:0000313" key="1">
    <source>
        <dbReference type="EMBL" id="SJL12017.1"/>
    </source>
</evidence>
<name>A0A284RTC4_ARMOS</name>
<dbReference type="AlphaFoldDB" id="A0A284RTC4"/>
<reference evidence="2" key="1">
    <citation type="journal article" date="2017" name="Nat. Ecol. Evol.">
        <title>Genome expansion and lineage-specific genetic innovations in the forest pathogenic fungi Armillaria.</title>
        <authorList>
            <person name="Sipos G."/>
            <person name="Prasanna A.N."/>
            <person name="Walter M.C."/>
            <person name="O'Connor E."/>
            <person name="Balint B."/>
            <person name="Krizsan K."/>
            <person name="Kiss B."/>
            <person name="Hess J."/>
            <person name="Varga T."/>
            <person name="Slot J."/>
            <person name="Riley R."/>
            <person name="Boka B."/>
            <person name="Rigling D."/>
            <person name="Barry K."/>
            <person name="Lee J."/>
            <person name="Mihaltcheva S."/>
            <person name="LaButti K."/>
            <person name="Lipzen A."/>
            <person name="Waldron R."/>
            <person name="Moloney N.M."/>
            <person name="Sperisen C."/>
            <person name="Kredics L."/>
            <person name="Vagvoelgyi C."/>
            <person name="Patrignani A."/>
            <person name="Fitzpatrick D."/>
            <person name="Nagy I."/>
            <person name="Doyle S."/>
            <person name="Anderson J.B."/>
            <person name="Grigoriev I.V."/>
            <person name="Gueldener U."/>
            <person name="Muensterkoetter M."/>
            <person name="Nagy L.G."/>
        </authorList>
    </citation>
    <scope>NUCLEOTIDE SEQUENCE [LARGE SCALE GENOMIC DNA]</scope>
    <source>
        <strain evidence="2">C18/9</strain>
    </source>
</reference>
<dbReference type="Proteomes" id="UP000219338">
    <property type="component" value="Unassembled WGS sequence"/>
</dbReference>
<sequence length="121" mass="14242">MMCSTGPEYYSSLQIEKCACMMTWFLSLSIRVYQIVISQDIHQRLSATIVRLLHVTRQDHRKPSRMLLKDLEFKRLSLPRLPYLSFEDPAAIVSKRRHTGLVPKPFLRRDTIQPSYSAIYR</sequence>
<evidence type="ECO:0000313" key="2">
    <source>
        <dbReference type="Proteomes" id="UP000219338"/>
    </source>
</evidence>
<accession>A0A284RTC4</accession>
<gene>
    <name evidence="1" type="ORF">ARMOST_15434</name>
</gene>